<dbReference type="SUPFAM" id="SSF48264">
    <property type="entry name" value="Cytochrome P450"/>
    <property type="match status" value="1"/>
</dbReference>
<organism evidence="2 3">
    <name type="scientific">Mycena venus</name>
    <dbReference type="NCBI Taxonomy" id="2733690"/>
    <lineage>
        <taxon>Eukaryota</taxon>
        <taxon>Fungi</taxon>
        <taxon>Dikarya</taxon>
        <taxon>Basidiomycota</taxon>
        <taxon>Agaricomycotina</taxon>
        <taxon>Agaricomycetes</taxon>
        <taxon>Agaricomycetidae</taxon>
        <taxon>Agaricales</taxon>
        <taxon>Marasmiineae</taxon>
        <taxon>Mycenaceae</taxon>
        <taxon>Mycena</taxon>
    </lineage>
</organism>
<dbReference type="AlphaFoldDB" id="A0A8H6X995"/>
<evidence type="ECO:0000256" key="1">
    <source>
        <dbReference type="SAM" id="Phobius"/>
    </source>
</evidence>
<dbReference type="GO" id="GO:0004497">
    <property type="term" value="F:monooxygenase activity"/>
    <property type="evidence" value="ECO:0007669"/>
    <property type="project" value="InterPro"/>
</dbReference>
<name>A0A8H6X995_9AGAR</name>
<feature type="transmembrane region" description="Helical" evidence="1">
    <location>
        <begin position="6"/>
        <end position="23"/>
    </location>
</feature>
<proteinExistence type="predicted"/>
<comment type="caution">
    <text evidence="2">The sequence shown here is derived from an EMBL/GenBank/DDBJ whole genome shotgun (WGS) entry which is preliminary data.</text>
</comment>
<keyword evidence="1" id="KW-0812">Transmembrane</keyword>
<dbReference type="InterPro" id="IPR036396">
    <property type="entry name" value="Cyt_P450_sf"/>
</dbReference>
<protein>
    <submittedName>
        <fullName evidence="2">Cytochrome-450 hydroxylase</fullName>
    </submittedName>
</protein>
<reference evidence="2" key="1">
    <citation type="submission" date="2020-05" db="EMBL/GenBank/DDBJ databases">
        <title>Mycena genomes resolve the evolution of fungal bioluminescence.</title>
        <authorList>
            <person name="Tsai I.J."/>
        </authorList>
    </citation>
    <scope>NUCLEOTIDE SEQUENCE</scope>
    <source>
        <strain evidence="2">CCC161011</strain>
    </source>
</reference>
<evidence type="ECO:0000313" key="2">
    <source>
        <dbReference type="EMBL" id="KAF7336331.1"/>
    </source>
</evidence>
<keyword evidence="1" id="KW-0472">Membrane</keyword>
<dbReference type="Gene3D" id="1.10.630.10">
    <property type="entry name" value="Cytochrome P450"/>
    <property type="match status" value="1"/>
</dbReference>
<dbReference type="Proteomes" id="UP000620124">
    <property type="component" value="Unassembled WGS sequence"/>
</dbReference>
<dbReference type="GO" id="GO:0016705">
    <property type="term" value="F:oxidoreductase activity, acting on paired donors, with incorporation or reduction of molecular oxygen"/>
    <property type="evidence" value="ECO:0007669"/>
    <property type="project" value="InterPro"/>
</dbReference>
<sequence>MPFIHILLLFVAVFLYILFRALVAPRFSRLRDLPGPPVLKWFGNHLQHVVNPTVTPKVYEFFVQHYGRTVRIRGLSPWDERLLTLDPLSVSHIVKNTAIYVKPWQSRRLITSLIGCGMLAAEGQVHKRQRRVALPAFSAQNMRSLASISFKKGIQLRDAWVDLLRSENKSTSVRIDDNHVSEFAKFMAVDPFSQ</sequence>
<dbReference type="GO" id="GO:0020037">
    <property type="term" value="F:heme binding"/>
    <property type="evidence" value="ECO:0007669"/>
    <property type="project" value="InterPro"/>
</dbReference>
<accession>A0A8H6X995</accession>
<keyword evidence="1" id="KW-1133">Transmembrane helix</keyword>
<dbReference type="EMBL" id="JACAZI010000023">
    <property type="protein sequence ID" value="KAF7336331.1"/>
    <property type="molecule type" value="Genomic_DNA"/>
</dbReference>
<evidence type="ECO:0000313" key="3">
    <source>
        <dbReference type="Proteomes" id="UP000620124"/>
    </source>
</evidence>
<gene>
    <name evidence="2" type="ORF">MVEN_02181500</name>
</gene>
<dbReference type="OrthoDB" id="1470350at2759"/>
<dbReference type="GO" id="GO:0005506">
    <property type="term" value="F:iron ion binding"/>
    <property type="evidence" value="ECO:0007669"/>
    <property type="project" value="InterPro"/>
</dbReference>
<keyword evidence="3" id="KW-1185">Reference proteome</keyword>